<evidence type="ECO:0000259" key="7">
    <source>
        <dbReference type="Pfam" id="PF15624"/>
    </source>
</evidence>
<dbReference type="PANTHER" id="PTHR16684">
    <property type="entry name" value="CENTROMERE PROTEIN C"/>
    <property type="match status" value="1"/>
</dbReference>
<evidence type="ECO:0008006" key="10">
    <source>
        <dbReference type="Google" id="ProtNLM"/>
    </source>
</evidence>
<reference evidence="8 9" key="1">
    <citation type="journal article" date="2023" name="G3 (Bethesda)">
        <title>A chromosome-level genome assembly of Zasmidium syzygii isolated from banana leaves.</title>
        <authorList>
            <person name="van Westerhoven A.C."/>
            <person name="Mehrabi R."/>
            <person name="Talebi R."/>
            <person name="Steentjes M.B.F."/>
            <person name="Corcolon B."/>
            <person name="Chong P.A."/>
            <person name="Kema G.H.J."/>
            <person name="Seidl M.F."/>
        </authorList>
    </citation>
    <scope>NUCLEOTIDE SEQUENCE [LARGE SCALE GENOMIC DNA]</scope>
    <source>
        <strain evidence="8 9">P124</strain>
    </source>
</reference>
<feature type="compositionally biased region" description="Basic residues" evidence="5">
    <location>
        <begin position="371"/>
        <end position="382"/>
    </location>
</feature>
<dbReference type="Gene3D" id="2.60.120.10">
    <property type="entry name" value="Jelly Rolls"/>
    <property type="match status" value="1"/>
</dbReference>
<gene>
    <name evidence="8" type="ORF">PRZ48_003106</name>
</gene>
<feature type="region of interest" description="Disordered" evidence="5">
    <location>
        <begin position="1"/>
        <end position="443"/>
    </location>
</feature>
<feature type="domain" description="Mif2/CENP-C cupin" evidence="6">
    <location>
        <begin position="557"/>
        <end position="647"/>
    </location>
</feature>
<evidence type="ECO:0000256" key="4">
    <source>
        <dbReference type="ARBA" id="ARBA00023242"/>
    </source>
</evidence>
<dbReference type="InterPro" id="IPR014710">
    <property type="entry name" value="RmlC-like_jellyroll"/>
</dbReference>
<feature type="compositionally biased region" description="Polar residues" evidence="5">
    <location>
        <begin position="1"/>
        <end position="10"/>
    </location>
</feature>
<keyword evidence="9" id="KW-1185">Reference proteome</keyword>
<comment type="subcellular location">
    <subcellularLocation>
        <location evidence="1">Nucleus</location>
    </subcellularLocation>
</comment>
<comment type="similarity">
    <text evidence="2">Belongs to the CENP-C/MIF2 family.</text>
</comment>
<evidence type="ECO:0000259" key="6">
    <source>
        <dbReference type="Pfam" id="PF11699"/>
    </source>
</evidence>
<feature type="compositionally biased region" description="Polar residues" evidence="5">
    <location>
        <begin position="71"/>
        <end position="86"/>
    </location>
</feature>
<dbReference type="EMBL" id="JAXOVC010000002">
    <property type="protein sequence ID" value="KAK4505143.1"/>
    <property type="molecule type" value="Genomic_DNA"/>
</dbReference>
<feature type="compositionally biased region" description="Basic residues" evidence="5">
    <location>
        <begin position="478"/>
        <end position="488"/>
    </location>
</feature>
<feature type="compositionally biased region" description="Polar residues" evidence="5">
    <location>
        <begin position="395"/>
        <end position="405"/>
    </location>
</feature>
<dbReference type="PANTHER" id="PTHR16684:SF11">
    <property type="entry name" value="CENTROMERE PROTEIN C"/>
    <property type="match status" value="1"/>
</dbReference>
<evidence type="ECO:0000256" key="1">
    <source>
        <dbReference type="ARBA" id="ARBA00004123"/>
    </source>
</evidence>
<feature type="compositionally biased region" description="Polar residues" evidence="5">
    <location>
        <begin position="51"/>
        <end position="63"/>
    </location>
</feature>
<dbReference type="InterPro" id="IPR028386">
    <property type="entry name" value="CENP-C/Mif2/cnp3"/>
</dbReference>
<evidence type="ECO:0000313" key="9">
    <source>
        <dbReference type="Proteomes" id="UP001305779"/>
    </source>
</evidence>
<comment type="caution">
    <text evidence="8">The sequence shown here is derived from an EMBL/GenBank/DDBJ whole genome shotgun (WGS) entry which is preliminary data.</text>
</comment>
<dbReference type="InterPro" id="IPR025974">
    <property type="entry name" value="Mif2/CENP-C_cupin"/>
</dbReference>
<name>A0ABR0EVF2_ZASCE</name>
<evidence type="ECO:0000313" key="8">
    <source>
        <dbReference type="EMBL" id="KAK4505143.1"/>
    </source>
</evidence>
<dbReference type="InterPro" id="IPR011051">
    <property type="entry name" value="RmlC_Cupin_sf"/>
</dbReference>
<feature type="compositionally biased region" description="Polar residues" evidence="5">
    <location>
        <begin position="265"/>
        <end position="278"/>
    </location>
</feature>
<feature type="region of interest" description="Disordered" evidence="5">
    <location>
        <begin position="475"/>
        <end position="502"/>
    </location>
</feature>
<proteinExistence type="inferred from homology"/>
<dbReference type="Pfam" id="PF11699">
    <property type="entry name" value="CENP-C_C"/>
    <property type="match status" value="1"/>
</dbReference>
<evidence type="ECO:0000256" key="2">
    <source>
        <dbReference type="ARBA" id="ARBA00010291"/>
    </source>
</evidence>
<feature type="compositionally biased region" description="Polar residues" evidence="5">
    <location>
        <begin position="413"/>
        <end position="424"/>
    </location>
</feature>
<organism evidence="8 9">
    <name type="scientific">Zasmidium cellare</name>
    <name type="common">Wine cellar mold</name>
    <name type="synonym">Racodium cellare</name>
    <dbReference type="NCBI Taxonomy" id="395010"/>
    <lineage>
        <taxon>Eukaryota</taxon>
        <taxon>Fungi</taxon>
        <taxon>Dikarya</taxon>
        <taxon>Ascomycota</taxon>
        <taxon>Pezizomycotina</taxon>
        <taxon>Dothideomycetes</taxon>
        <taxon>Dothideomycetidae</taxon>
        <taxon>Mycosphaerellales</taxon>
        <taxon>Mycosphaerellaceae</taxon>
        <taxon>Zasmidium</taxon>
    </lineage>
</organism>
<sequence>MAPAAKNNTPGRRKRTDNQYFEPGKRGRKTGIELKSLGDRDEHGLEPISGIFSSPVEQNGDKTLTSEDMDVQNSSAPDIRQTLSQRKTPRFPPPRQSTPRRTNIGSPKRMSSAKPRQREHEEEEDDREQSQPPANRRLDFGGQTNRNRKSIHTVETQSPFKPKNTLRRSTGPRRPDVFALDGAGDEDEQIARTSIEHTNGVMDEEEDDDEEMVEQSIEEDQPIFQDDDYPMDNGQTAGEVDATEAPPSSNSPLKRKPGRPRKSDQSLNSSQVDITGSSSKKRNRASLDNDHSQAESSAQGAMNPPARKKRSSAADKVIVHRDDGDETVDPSEIAHGDQYMVDDDAEGVPEAELSQQLNSQLVVEEESQPGKKGKGKKGKGKGKAAAPKERDPNRAMQNRGSSVRDSPSKRAQRGTSVGPVSNVNLRAITPFEDSGHSTSRSGRNLIQPLKYWENESRIWKNGEIEGIVRAEHVEKPKPKTKRRKKGGRRGNLESIDEESETESIMPDEWEDEQGVISGTVANWNPAAKAGDPEDPVQEDLAFAASSIVTRDVAGSDFKYAKIMTIPFFGAGIVELPPEGYKRAKNSRKMQMVFFVHEGKVMVEVGATGLEVNAFTLSKGGCWVVPRGNNYAITNESATRSAKIFFAQGCVVEGTE</sequence>
<keyword evidence="4" id="KW-0539">Nucleus</keyword>
<feature type="domain" description="Mif2 N-terminal" evidence="7">
    <location>
        <begin position="20"/>
        <end position="140"/>
    </location>
</feature>
<dbReference type="SUPFAM" id="SSF51182">
    <property type="entry name" value="RmlC-like cupins"/>
    <property type="match status" value="1"/>
</dbReference>
<protein>
    <recommendedName>
        <fullName evidence="10">Centromere protein 3</fullName>
    </recommendedName>
</protein>
<evidence type="ECO:0000256" key="3">
    <source>
        <dbReference type="ARBA" id="ARBA00023125"/>
    </source>
</evidence>
<accession>A0ABR0EVF2</accession>
<evidence type="ECO:0000256" key="5">
    <source>
        <dbReference type="SAM" id="MobiDB-lite"/>
    </source>
</evidence>
<dbReference type="Pfam" id="PF15624">
    <property type="entry name" value="Mif2_N"/>
    <property type="match status" value="1"/>
</dbReference>
<dbReference type="Proteomes" id="UP001305779">
    <property type="component" value="Unassembled WGS sequence"/>
</dbReference>
<feature type="compositionally biased region" description="Basic and acidic residues" evidence="5">
    <location>
        <begin position="30"/>
        <end position="45"/>
    </location>
</feature>
<dbReference type="InterPro" id="IPR028929">
    <property type="entry name" value="Mif2_N"/>
</dbReference>
<feature type="compositionally biased region" description="Acidic residues" evidence="5">
    <location>
        <begin position="202"/>
        <end position="230"/>
    </location>
</feature>
<feature type="compositionally biased region" description="Acidic residues" evidence="5">
    <location>
        <begin position="340"/>
        <end position="349"/>
    </location>
</feature>
<keyword evidence="3" id="KW-0238">DNA-binding</keyword>